<feature type="transmembrane region" description="Helical" evidence="14">
    <location>
        <begin position="377"/>
        <end position="402"/>
    </location>
</feature>
<evidence type="ECO:0000256" key="14">
    <source>
        <dbReference type="SAM" id="Phobius"/>
    </source>
</evidence>
<feature type="transmembrane region" description="Helical" evidence="14">
    <location>
        <begin position="193"/>
        <end position="215"/>
    </location>
</feature>
<evidence type="ECO:0000256" key="7">
    <source>
        <dbReference type="ARBA" id="ARBA00022692"/>
    </source>
</evidence>
<dbReference type="STRING" id="77586.A0A0D9WHW4"/>
<organism evidence="18 19">
    <name type="scientific">Leersia perrieri</name>
    <dbReference type="NCBI Taxonomy" id="77586"/>
    <lineage>
        <taxon>Eukaryota</taxon>
        <taxon>Viridiplantae</taxon>
        <taxon>Streptophyta</taxon>
        <taxon>Embryophyta</taxon>
        <taxon>Tracheophyta</taxon>
        <taxon>Spermatophyta</taxon>
        <taxon>Magnoliopsida</taxon>
        <taxon>Liliopsida</taxon>
        <taxon>Poales</taxon>
        <taxon>Poaceae</taxon>
        <taxon>BOP clade</taxon>
        <taxon>Oryzoideae</taxon>
        <taxon>Oryzeae</taxon>
        <taxon>Oryzinae</taxon>
        <taxon>Leersia</taxon>
    </lineage>
</organism>
<dbReference type="GO" id="GO:0012505">
    <property type="term" value="C:endomembrane system"/>
    <property type="evidence" value="ECO:0007669"/>
    <property type="project" value="TreeGrafter"/>
</dbReference>
<evidence type="ECO:0000259" key="15">
    <source>
        <dbReference type="Pfam" id="PF00999"/>
    </source>
</evidence>
<dbReference type="FunFam" id="1.20.1530.20:FF:000003">
    <property type="entry name" value="Cation/H(+) antiporter 15"/>
    <property type="match status" value="1"/>
</dbReference>
<dbReference type="Gramene" id="LPERR05G16590.1">
    <property type="protein sequence ID" value="LPERR05G16590.1"/>
    <property type="gene ID" value="LPERR05G16590"/>
</dbReference>
<evidence type="ECO:0000256" key="5">
    <source>
        <dbReference type="ARBA" id="ARBA00022449"/>
    </source>
</evidence>
<feature type="transmembrane region" description="Helical" evidence="14">
    <location>
        <begin position="65"/>
        <end position="86"/>
    </location>
</feature>
<reference evidence="19" key="2">
    <citation type="submission" date="2013-12" db="EMBL/GenBank/DDBJ databases">
        <authorList>
            <person name="Yu Y."/>
            <person name="Lee S."/>
            <person name="de Baynast K."/>
            <person name="Wissotski M."/>
            <person name="Liu L."/>
            <person name="Talag J."/>
            <person name="Goicoechea J."/>
            <person name="Angelova A."/>
            <person name="Jetty R."/>
            <person name="Kudrna D."/>
            <person name="Golser W."/>
            <person name="Rivera L."/>
            <person name="Zhang J."/>
            <person name="Wing R."/>
        </authorList>
    </citation>
    <scope>NUCLEOTIDE SEQUENCE</scope>
</reference>
<evidence type="ECO:0000313" key="18">
    <source>
        <dbReference type="EnsemblPlants" id="LPERR05G16590.1"/>
    </source>
</evidence>
<feature type="transmembrane region" description="Helical" evidence="14">
    <location>
        <begin position="408"/>
        <end position="427"/>
    </location>
</feature>
<dbReference type="PANTHER" id="PTHR32468">
    <property type="entry name" value="CATION/H + ANTIPORTER"/>
    <property type="match status" value="1"/>
</dbReference>
<dbReference type="InterPro" id="IPR038770">
    <property type="entry name" value="Na+/solute_symporter_sf"/>
</dbReference>
<dbReference type="Pfam" id="PF00999">
    <property type="entry name" value="Na_H_Exchanger"/>
    <property type="match status" value="1"/>
</dbReference>
<reference evidence="18" key="3">
    <citation type="submission" date="2015-04" db="UniProtKB">
        <authorList>
            <consortium name="EnsemblPlants"/>
        </authorList>
    </citation>
    <scope>IDENTIFICATION</scope>
</reference>
<keyword evidence="4" id="KW-0813">Transport</keyword>
<dbReference type="GO" id="GO:0006885">
    <property type="term" value="P:regulation of pH"/>
    <property type="evidence" value="ECO:0007669"/>
    <property type="project" value="UniProtKB-ARBA"/>
</dbReference>
<dbReference type="Pfam" id="PF23256">
    <property type="entry name" value="CHX17_2nd"/>
    <property type="match status" value="1"/>
</dbReference>
<evidence type="ECO:0000256" key="10">
    <source>
        <dbReference type="ARBA" id="ARBA00022989"/>
    </source>
</evidence>
<name>A0A0D9WHW4_9ORYZ</name>
<feature type="domain" description="Cation/H+ exchanger transmembrane" evidence="15">
    <location>
        <begin position="80"/>
        <end position="458"/>
    </location>
</feature>
<dbReference type="Proteomes" id="UP000032180">
    <property type="component" value="Chromosome 5"/>
</dbReference>
<keyword evidence="7 14" id="KW-0812">Transmembrane</keyword>
<feature type="domain" description="Cation/H(+) antiporter central" evidence="16">
    <location>
        <begin position="514"/>
        <end position="641"/>
    </location>
</feature>
<evidence type="ECO:0000259" key="16">
    <source>
        <dbReference type="Pfam" id="PF23256"/>
    </source>
</evidence>
<dbReference type="InterPro" id="IPR050794">
    <property type="entry name" value="CPA2_transporter"/>
</dbReference>
<evidence type="ECO:0000256" key="9">
    <source>
        <dbReference type="ARBA" id="ARBA00022958"/>
    </source>
</evidence>
<feature type="transmembrane region" description="Helical" evidence="14">
    <location>
        <begin position="130"/>
        <end position="147"/>
    </location>
</feature>
<feature type="transmembrane region" description="Helical" evidence="14">
    <location>
        <begin position="347"/>
        <end position="365"/>
    </location>
</feature>
<proteinExistence type="inferred from homology"/>
<dbReference type="Pfam" id="PF23259">
    <property type="entry name" value="CHX17_C"/>
    <property type="match status" value="2"/>
</dbReference>
<evidence type="ECO:0000313" key="19">
    <source>
        <dbReference type="Proteomes" id="UP000032180"/>
    </source>
</evidence>
<evidence type="ECO:0000256" key="1">
    <source>
        <dbReference type="ARBA" id="ARBA00003198"/>
    </source>
</evidence>
<dbReference type="InterPro" id="IPR057291">
    <property type="entry name" value="CHX17_2nd"/>
</dbReference>
<keyword evidence="11" id="KW-0406">Ion transport</keyword>
<feature type="transmembrane region" description="Helical" evidence="14">
    <location>
        <begin position="159"/>
        <end position="181"/>
    </location>
</feature>
<evidence type="ECO:0000256" key="12">
    <source>
        <dbReference type="ARBA" id="ARBA00023136"/>
    </source>
</evidence>
<keyword evidence="8" id="KW-0809">Transit peptide</keyword>
<dbReference type="EnsemblPlants" id="LPERR05G16590.1">
    <property type="protein sequence ID" value="LPERR05G16590.1"/>
    <property type="gene ID" value="LPERR05G16590"/>
</dbReference>
<dbReference type="PANTHER" id="PTHR32468:SF164">
    <property type="entry name" value="OS05G0485000 PROTEIN"/>
    <property type="match status" value="1"/>
</dbReference>
<dbReference type="Gene3D" id="1.20.1530.20">
    <property type="match status" value="1"/>
</dbReference>
<dbReference type="GO" id="GO:0015297">
    <property type="term" value="F:antiporter activity"/>
    <property type="evidence" value="ECO:0007669"/>
    <property type="project" value="UniProtKB-KW"/>
</dbReference>
<dbReference type="InterPro" id="IPR006153">
    <property type="entry name" value="Cation/H_exchanger_TM"/>
</dbReference>
<dbReference type="InterPro" id="IPR057290">
    <property type="entry name" value="CHX17_C"/>
</dbReference>
<sequence length="877" mass="93279">MAPILQAAAGTDAAVPLIKNATLPPPGAAGNGTGGSGSGAVVCYSPMMVTAYGIWQGVSPLEFSLPLFILQVAIIVATTRLLVVLLKPFRQPRVIAEILAGVILGPSVMGQVSTWATTVFPERSLLTLETVAHLGLLYFLFLVGLEMDVNVIRRSGKKALIIAVAGMALPFCIGTATSFIFRHQVSKNVHQASFLLFLGVALSVTAFPVLARILAEIKLLNSDLGRIAMSAAIVNDMCAWILLALAIAISEVNSSAFSSLYVLLAGVAFVLACFYVVRPLMWWVIRRVPEGETIGDVHVTLILTGVMIAGVCTDAIGIHSVFGAFVYGLVIPSGQLGVVLIEKLEDFVTGLLLPLFFAISGLRTNMTRVRDPITVGLLVLVFTMASFAKIMGTILIAVSYTMTFRDGVALGFLMNTRGLVEMIVLNIGRDKEVLDDESFAVMVLVSVAMTTLVTPVVTTVYRPARRLVGYKRRNLQRSKHDAELRMLACVHTTRNVPSIISLLELSNPTKRSPIFIYALHLVELTGRASNMLAAHHSATTGAGLGDHIFNAFESYEASAGGVSVQALTAVSPYQTMHEDVCVLAEDKHVSLIVLPFHKQQTVDGGMEPINASLRGFNESILASAPCSVGILVDRGLSAAAARMATVHHVALLFFGGPDDREGLAYAWRMVEHPGVCLTIVRFVPPGYTPPAISPSPAAAAAPASAHSRAITIVAEAAKSERQMDEEYLNEFRSRNVGNDAILYVEQVVANSEETLAAIRNLDNAHELYIVGRHPGEASSPLTSALTEWMESPELGPIGDLLVSSEFSKMVSVLVMQQYVITAPLPAPAPAGGAMTEDPVRQYVTNANQRPSAAGFGGGNQMGAAVGRGGWSGGGGGY</sequence>
<feature type="transmembrane region" description="Helical" evidence="14">
    <location>
        <begin position="98"/>
        <end position="118"/>
    </location>
</feature>
<reference evidence="18 19" key="1">
    <citation type="submission" date="2012-08" db="EMBL/GenBank/DDBJ databases">
        <title>Oryza genome evolution.</title>
        <authorList>
            <person name="Wing R.A."/>
        </authorList>
    </citation>
    <scope>NUCLEOTIDE SEQUENCE</scope>
</reference>
<evidence type="ECO:0000256" key="13">
    <source>
        <dbReference type="ARBA" id="ARBA00038341"/>
    </source>
</evidence>
<protein>
    <submittedName>
        <fullName evidence="18">Uncharacterized protein</fullName>
    </submittedName>
</protein>
<evidence type="ECO:0000259" key="17">
    <source>
        <dbReference type="Pfam" id="PF23259"/>
    </source>
</evidence>
<keyword evidence="19" id="KW-1185">Reference proteome</keyword>
<dbReference type="GO" id="GO:1902600">
    <property type="term" value="P:proton transmembrane transport"/>
    <property type="evidence" value="ECO:0007669"/>
    <property type="project" value="InterPro"/>
</dbReference>
<keyword evidence="12 14" id="KW-0472">Membrane</keyword>
<comment type="similarity">
    <text evidence="13">Belongs to the monovalent cation:proton antiporter 2 (CPA2) transporter (TC 2.A.37) family. CHX (TC 2.A.37.4) subfamily.</text>
</comment>
<accession>A0A0D9WHW4</accession>
<dbReference type="eggNOG" id="KOG1650">
    <property type="taxonomic scope" value="Eukaryota"/>
</dbReference>
<keyword evidence="10 14" id="KW-1133">Transmembrane helix</keyword>
<dbReference type="AlphaFoldDB" id="A0A0D9WHW4"/>
<dbReference type="HOGENOM" id="CLU_005126_6_2_1"/>
<feature type="domain" description="Cation/H(+) antiporter C-terminal" evidence="17">
    <location>
        <begin position="719"/>
        <end position="819"/>
    </location>
</feature>
<evidence type="ECO:0000256" key="2">
    <source>
        <dbReference type="ARBA" id="ARBA00004119"/>
    </source>
</evidence>
<evidence type="ECO:0000256" key="6">
    <source>
        <dbReference type="ARBA" id="ARBA00022538"/>
    </source>
</evidence>
<evidence type="ECO:0000256" key="4">
    <source>
        <dbReference type="ARBA" id="ARBA00022448"/>
    </source>
</evidence>
<evidence type="ECO:0000256" key="3">
    <source>
        <dbReference type="ARBA" id="ARBA00004141"/>
    </source>
</evidence>
<feature type="transmembrane region" description="Helical" evidence="14">
    <location>
        <begin position="439"/>
        <end position="461"/>
    </location>
</feature>
<keyword evidence="9" id="KW-0630">Potassium</keyword>
<feature type="transmembrane region" description="Helical" evidence="14">
    <location>
        <begin position="297"/>
        <end position="327"/>
    </location>
</feature>
<dbReference type="Gene3D" id="3.40.50.12370">
    <property type="match status" value="1"/>
</dbReference>
<evidence type="ECO:0000256" key="8">
    <source>
        <dbReference type="ARBA" id="ARBA00022946"/>
    </source>
</evidence>
<feature type="transmembrane region" description="Helical" evidence="14">
    <location>
        <begin position="227"/>
        <end position="249"/>
    </location>
</feature>
<dbReference type="GO" id="GO:0006813">
    <property type="term" value="P:potassium ion transport"/>
    <property type="evidence" value="ECO:0007669"/>
    <property type="project" value="UniProtKB-KW"/>
</dbReference>
<comment type="subcellular location">
    <subcellularLocation>
        <location evidence="3">Membrane</location>
        <topology evidence="3">Multi-pass membrane protein</topology>
    </subcellularLocation>
    <subcellularLocation>
        <location evidence="2">Plastid</location>
        <location evidence="2">Chloroplast envelope</location>
    </subcellularLocation>
</comment>
<dbReference type="GO" id="GO:0016020">
    <property type="term" value="C:membrane"/>
    <property type="evidence" value="ECO:0007669"/>
    <property type="project" value="UniProtKB-SubCell"/>
</dbReference>
<comment type="function">
    <text evidence="1">May function as sodium-coupled metabolite transporter across the chloroplast envelope.</text>
</comment>
<keyword evidence="6" id="KW-0633">Potassium transport</keyword>
<feature type="transmembrane region" description="Helical" evidence="14">
    <location>
        <begin position="261"/>
        <end position="285"/>
    </location>
</feature>
<evidence type="ECO:0000256" key="11">
    <source>
        <dbReference type="ARBA" id="ARBA00023065"/>
    </source>
</evidence>
<feature type="domain" description="Cation/H(+) antiporter C-terminal" evidence="17">
    <location>
        <begin position="649"/>
        <end position="683"/>
    </location>
</feature>
<dbReference type="GO" id="GO:0009941">
    <property type="term" value="C:chloroplast envelope"/>
    <property type="evidence" value="ECO:0007669"/>
    <property type="project" value="UniProtKB-SubCell"/>
</dbReference>
<keyword evidence="5" id="KW-0050">Antiport</keyword>